<dbReference type="NCBIfam" id="TIGR00281">
    <property type="entry name" value="SMC-Scp complex subunit ScpB"/>
    <property type="match status" value="1"/>
</dbReference>
<evidence type="ECO:0000256" key="3">
    <source>
        <dbReference type="ARBA" id="ARBA00022829"/>
    </source>
</evidence>
<keyword evidence="2" id="KW-0132">Cell division</keyword>
<dbReference type="RefSeq" id="WP_283762376.1">
    <property type="nucleotide sequence ID" value="NZ_JAQPOK010000074.1"/>
</dbReference>
<evidence type="ECO:0000256" key="2">
    <source>
        <dbReference type="ARBA" id="ARBA00022618"/>
    </source>
</evidence>
<dbReference type="InterPro" id="IPR036388">
    <property type="entry name" value="WH-like_DNA-bd_sf"/>
</dbReference>
<keyword evidence="3" id="KW-0159">Chromosome partition</keyword>
<dbReference type="InterPro" id="IPR036390">
    <property type="entry name" value="WH_DNA-bd_sf"/>
</dbReference>
<evidence type="ECO:0000256" key="4">
    <source>
        <dbReference type="ARBA" id="ARBA00023306"/>
    </source>
</evidence>
<dbReference type="Pfam" id="PF04079">
    <property type="entry name" value="SMC_ScpB"/>
    <property type="match status" value="1"/>
</dbReference>
<dbReference type="PIRSF" id="PIRSF019345">
    <property type="entry name" value="ScpB"/>
    <property type="match status" value="1"/>
</dbReference>
<dbReference type="PANTHER" id="PTHR34298">
    <property type="entry name" value="SEGREGATION AND CONDENSATION PROTEIN B"/>
    <property type="match status" value="1"/>
</dbReference>
<sequence length="186" mass="20577">MPRLATTIEAILYLKGQPVSLNDLAELAQSSKEDTQEALIELISDYAHRDSALEVLETPSGYSLQLRESFQELTHSLLPAELGVGALRTLAAIALSGSILQTELVDLRGSGAYQHVGELVELGLVRKRKKMGDRTFRLQVTPKFHQYFQLEDLPQPFSSLKESLVASEALEEPEPELPEPELPEPS</sequence>
<dbReference type="EMBL" id="JAQPOK010000074">
    <property type="protein sequence ID" value="MDJ1179064.1"/>
    <property type="molecule type" value="Genomic_DNA"/>
</dbReference>
<dbReference type="PANTHER" id="PTHR34298:SF2">
    <property type="entry name" value="SEGREGATION AND CONDENSATION PROTEIN B"/>
    <property type="match status" value="1"/>
</dbReference>
<keyword evidence="1" id="KW-0963">Cytoplasm</keyword>
<dbReference type="InterPro" id="IPR005234">
    <property type="entry name" value="ScpB_csome_segregation"/>
</dbReference>
<evidence type="ECO:0000256" key="5">
    <source>
        <dbReference type="SAM" id="MobiDB-lite"/>
    </source>
</evidence>
<dbReference type="Proteomes" id="UP001231370">
    <property type="component" value="Unassembled WGS sequence"/>
</dbReference>
<evidence type="ECO:0000313" key="7">
    <source>
        <dbReference type="Proteomes" id="UP001231370"/>
    </source>
</evidence>
<evidence type="ECO:0000313" key="6">
    <source>
        <dbReference type="EMBL" id="MDJ1179064.1"/>
    </source>
</evidence>
<dbReference type="SUPFAM" id="SSF46785">
    <property type="entry name" value="Winged helix' DNA-binding domain"/>
    <property type="match status" value="2"/>
</dbReference>
<protein>
    <submittedName>
        <fullName evidence="6">SMC-Scp complex subunit ScpB</fullName>
    </submittedName>
</protein>
<keyword evidence="4" id="KW-0131">Cell cycle</keyword>
<evidence type="ECO:0000256" key="1">
    <source>
        <dbReference type="ARBA" id="ARBA00022490"/>
    </source>
</evidence>
<reference evidence="6 7" key="1">
    <citation type="submission" date="2023-01" db="EMBL/GenBank/DDBJ databases">
        <title>Novel diversity within Roseofilum (Cyanobacteria; Desertifilaceae) from marine benthic mats with descriptions of four novel species.</title>
        <authorList>
            <person name="Wang Y."/>
            <person name="Berthold D.E."/>
            <person name="Hu J."/>
            <person name="Lefler F.W."/>
            <person name="Laughinghouse H.D. IV."/>
        </authorList>
    </citation>
    <scope>NUCLEOTIDE SEQUENCE [LARGE SCALE GENOMIC DNA]</scope>
    <source>
        <strain evidence="6 7">BLCC-M91</strain>
    </source>
</reference>
<name>A0ABT7BIS5_9CYAN</name>
<feature type="compositionally biased region" description="Acidic residues" evidence="5">
    <location>
        <begin position="169"/>
        <end position="186"/>
    </location>
</feature>
<gene>
    <name evidence="6" type="primary">scpB</name>
    <name evidence="6" type="ORF">PJF56_09320</name>
</gene>
<keyword evidence="7" id="KW-1185">Reference proteome</keyword>
<proteinExistence type="predicted"/>
<feature type="region of interest" description="Disordered" evidence="5">
    <location>
        <begin position="164"/>
        <end position="186"/>
    </location>
</feature>
<dbReference type="Gene3D" id="1.10.10.10">
    <property type="entry name" value="Winged helix-like DNA-binding domain superfamily/Winged helix DNA-binding domain"/>
    <property type="match status" value="2"/>
</dbReference>
<organism evidence="6 7">
    <name type="scientific">Roseofilum halophilum BLCC-M91</name>
    <dbReference type="NCBI Taxonomy" id="3022259"/>
    <lineage>
        <taxon>Bacteria</taxon>
        <taxon>Bacillati</taxon>
        <taxon>Cyanobacteriota</taxon>
        <taxon>Cyanophyceae</taxon>
        <taxon>Desertifilales</taxon>
        <taxon>Desertifilaceae</taxon>
        <taxon>Roseofilum</taxon>
        <taxon>Roseofilum halophilum</taxon>
    </lineage>
</organism>
<accession>A0ABT7BIS5</accession>
<comment type="caution">
    <text evidence="6">The sequence shown here is derived from an EMBL/GenBank/DDBJ whole genome shotgun (WGS) entry which is preliminary data.</text>
</comment>